<feature type="region of interest" description="Disordered" evidence="8">
    <location>
        <begin position="537"/>
        <end position="556"/>
    </location>
</feature>
<feature type="transmembrane region" description="Helical" evidence="9">
    <location>
        <begin position="750"/>
        <end position="770"/>
    </location>
</feature>
<feature type="transmembrane region" description="Helical" evidence="9">
    <location>
        <begin position="511"/>
        <end position="528"/>
    </location>
</feature>
<feature type="transmembrane region" description="Helical" evidence="9">
    <location>
        <begin position="183"/>
        <end position="201"/>
    </location>
</feature>
<dbReference type="PANTHER" id="PTHR33908:SF3">
    <property type="entry name" value="UNDECAPRENYL PHOSPHATE-ALPHA-4-AMINO-4-DEOXY-L-ARABINOSE ARABINOSYL TRANSFERASE"/>
    <property type="match status" value="1"/>
</dbReference>
<dbReference type="EMBL" id="RSAS01000971">
    <property type="protein sequence ID" value="RRR65014.1"/>
    <property type="molecule type" value="Genomic_DNA"/>
</dbReference>
<feature type="transmembrane region" description="Helical" evidence="9">
    <location>
        <begin position="453"/>
        <end position="473"/>
    </location>
</feature>
<evidence type="ECO:0000256" key="6">
    <source>
        <dbReference type="ARBA" id="ARBA00022989"/>
    </source>
</evidence>
<feature type="transmembrane region" description="Helical" evidence="9">
    <location>
        <begin position="620"/>
        <end position="643"/>
    </location>
</feature>
<feature type="transmembrane region" description="Helical" evidence="9">
    <location>
        <begin position="313"/>
        <end position="330"/>
    </location>
</feature>
<protein>
    <submittedName>
        <fullName evidence="11">Phospholipid carrier-dependent glycosyltransferase</fullName>
    </submittedName>
</protein>
<sequence>MVLLQRWRPLVIPGVLLMVVVVLLWLLLRSAAPLQLVADAPEAAHFLSGFHLAEAGEEHTFRWSGPEARVVFHGASSGAHVLRLLLHESAAEAKTLALARQPEGGPLAAFALTSGWRVYHVLMPAGSLATSGGAPLPLDLQASLHRPGQTGDDLDLRLLGVPLASLQLQPLPAPNQTALPRTFALGWLLAVLAATFVWLSTLVRPQSQAAPRWAALLTLLGVGAFLLLWAWRDPYGLAWALPPMPWMLGTASLLLLLAWRGEAGRRRGEATARRACGGDGDSTTLNRCSPSPATRERGPGGEGHSSPWLTTPWPLFVGLVLLALAGGMLATQLPLAVGAGMALALGALLLLSAGPHGVGNNLWLPDGPDVNRQRAWLLLGLIFVLALALRLFRLDEMPFGLWRDEARHGLFAQRIRDYPAYRPIYIASERVNMPALGLYPFALALHLWGEQLWSMRIVTALAGALTVLPLYAFATLLSGQRSVGLLAALLLAASSWHITMSRFSFPTVFDPLLALSGLALILAVLLKLRMGYRATRDGPHPPAPSPTLWERGRRYQDSRQRTAPPASRFPLPASLLALIAAGSLLGLAVQTYHTGRVAPLVAAWLVFLLLCAYPRAWRTLLGGGVVVLLGLLLTLGPLLSYALNQPEAFNDRVGAVFLLSPEVLRAQAPLAALDDALQRHLLMFHVLGDENGRHHAPLHPMLDYVSGLGMLLGVAVLLRWWRDWRSLFLAGGLALGLLPSALAMDAPHAMRAFAAIGFVYVIVALGWVALWRSLGARCSRLRPSLARATAVALLSLSVALNANLYFVVMPPQHGVYLGFYPVQSRMGAYLRELADKQELPPQIFVGEGLQADPVFAFLTTGIAVERFAGAQLSAPAETGAIFFIGGYFVQDDLATLAPILGPDPTPVALGPMFPDGSRRTFYVYQVP</sequence>
<feature type="transmembrane region" description="Helical" evidence="9">
    <location>
        <begin position="375"/>
        <end position="392"/>
    </location>
</feature>
<feature type="transmembrane region" description="Helical" evidence="9">
    <location>
        <begin position="701"/>
        <end position="720"/>
    </location>
</feature>
<feature type="transmembrane region" description="Helical" evidence="9">
    <location>
        <begin position="727"/>
        <end position="744"/>
    </location>
</feature>
<evidence type="ECO:0000256" key="7">
    <source>
        <dbReference type="ARBA" id="ARBA00023136"/>
    </source>
</evidence>
<keyword evidence="4 11" id="KW-0808">Transferase</keyword>
<keyword evidence="3" id="KW-0328">Glycosyltransferase</keyword>
<evidence type="ECO:0000313" key="12">
    <source>
        <dbReference type="Proteomes" id="UP000280307"/>
    </source>
</evidence>
<feature type="transmembrane region" description="Helical" evidence="9">
    <location>
        <begin position="485"/>
        <end position="505"/>
    </location>
</feature>
<keyword evidence="7 9" id="KW-0472">Membrane</keyword>
<accession>A0A426TP14</accession>
<name>A0A426TP14_9CHLR</name>
<keyword evidence="5 9" id="KW-0812">Transmembrane</keyword>
<comment type="caution">
    <text evidence="11">The sequence shown here is derived from an EMBL/GenBank/DDBJ whole genome shotgun (WGS) entry which is preliminary data.</text>
</comment>
<evidence type="ECO:0000259" key="10">
    <source>
        <dbReference type="Pfam" id="PF02366"/>
    </source>
</evidence>
<dbReference type="GO" id="GO:0016763">
    <property type="term" value="F:pentosyltransferase activity"/>
    <property type="evidence" value="ECO:0007669"/>
    <property type="project" value="TreeGrafter"/>
</dbReference>
<dbReference type="Pfam" id="PF02366">
    <property type="entry name" value="PMT"/>
    <property type="match status" value="1"/>
</dbReference>
<dbReference type="AlphaFoldDB" id="A0A426TP14"/>
<evidence type="ECO:0000256" key="2">
    <source>
        <dbReference type="ARBA" id="ARBA00022475"/>
    </source>
</evidence>
<reference evidence="11 12" key="1">
    <citation type="submission" date="2018-12" db="EMBL/GenBank/DDBJ databases">
        <title>Genome Sequence of Candidatus Viridilinea halotolerans isolated from saline sulfide-rich spring.</title>
        <authorList>
            <person name="Grouzdev D.S."/>
            <person name="Burganskaya E.I."/>
            <person name="Krutkina M.S."/>
            <person name="Sukhacheva M.V."/>
            <person name="Gorlenko V.M."/>
        </authorList>
    </citation>
    <scope>NUCLEOTIDE SEQUENCE [LARGE SCALE GENOMIC DNA]</scope>
    <source>
        <strain evidence="11">Chok-6</strain>
    </source>
</reference>
<dbReference type="GO" id="GO:0010041">
    <property type="term" value="P:response to iron(III) ion"/>
    <property type="evidence" value="ECO:0007669"/>
    <property type="project" value="TreeGrafter"/>
</dbReference>
<keyword evidence="2" id="KW-1003">Cell membrane</keyword>
<comment type="subcellular location">
    <subcellularLocation>
        <location evidence="1">Cell membrane</location>
        <topology evidence="1">Multi-pass membrane protein</topology>
    </subcellularLocation>
</comment>
<evidence type="ECO:0000256" key="1">
    <source>
        <dbReference type="ARBA" id="ARBA00004651"/>
    </source>
</evidence>
<proteinExistence type="predicted"/>
<dbReference type="GO" id="GO:0000030">
    <property type="term" value="F:mannosyltransferase activity"/>
    <property type="evidence" value="ECO:0007669"/>
    <property type="project" value="InterPro"/>
</dbReference>
<dbReference type="InterPro" id="IPR003342">
    <property type="entry name" value="ArnT-like_N"/>
</dbReference>
<feature type="transmembrane region" description="Helical" evidence="9">
    <location>
        <begin position="569"/>
        <end position="589"/>
    </location>
</feature>
<keyword evidence="6 9" id="KW-1133">Transmembrane helix</keyword>
<feature type="transmembrane region" description="Helical" evidence="9">
    <location>
        <begin position="790"/>
        <end position="808"/>
    </location>
</feature>
<dbReference type="GO" id="GO:0005886">
    <property type="term" value="C:plasma membrane"/>
    <property type="evidence" value="ECO:0007669"/>
    <property type="project" value="UniProtKB-SubCell"/>
</dbReference>
<evidence type="ECO:0000256" key="5">
    <source>
        <dbReference type="ARBA" id="ARBA00022692"/>
    </source>
</evidence>
<dbReference type="PANTHER" id="PTHR33908">
    <property type="entry name" value="MANNOSYLTRANSFERASE YKCB-RELATED"/>
    <property type="match status" value="1"/>
</dbReference>
<feature type="transmembrane region" description="Helical" evidence="9">
    <location>
        <begin position="336"/>
        <end position="354"/>
    </location>
</feature>
<evidence type="ECO:0000256" key="8">
    <source>
        <dbReference type="SAM" id="MobiDB-lite"/>
    </source>
</evidence>
<feature type="compositionally biased region" description="Polar residues" evidence="8">
    <location>
        <begin position="281"/>
        <end position="292"/>
    </location>
</feature>
<evidence type="ECO:0000256" key="4">
    <source>
        <dbReference type="ARBA" id="ARBA00022679"/>
    </source>
</evidence>
<feature type="transmembrane region" description="Helical" evidence="9">
    <location>
        <begin position="237"/>
        <end position="259"/>
    </location>
</feature>
<organism evidence="11 12">
    <name type="scientific">Candidatus Viridilinea halotolerans</name>
    <dbReference type="NCBI Taxonomy" id="2491704"/>
    <lineage>
        <taxon>Bacteria</taxon>
        <taxon>Bacillati</taxon>
        <taxon>Chloroflexota</taxon>
        <taxon>Chloroflexia</taxon>
        <taxon>Chloroflexales</taxon>
        <taxon>Chloroflexineae</taxon>
        <taxon>Oscillochloridaceae</taxon>
        <taxon>Candidatus Viridilinea</taxon>
    </lineage>
</organism>
<gene>
    <name evidence="11" type="ORF">EI684_23575</name>
</gene>
<evidence type="ECO:0000256" key="9">
    <source>
        <dbReference type="SAM" id="Phobius"/>
    </source>
</evidence>
<feature type="transmembrane region" description="Helical" evidence="9">
    <location>
        <begin position="213"/>
        <end position="231"/>
    </location>
</feature>
<feature type="domain" description="ArnT-like N-terminal" evidence="10">
    <location>
        <begin position="452"/>
        <end position="519"/>
    </location>
</feature>
<dbReference type="InterPro" id="IPR050297">
    <property type="entry name" value="LipidA_mod_glycosyltrf_83"/>
</dbReference>
<feature type="transmembrane region" description="Helical" evidence="9">
    <location>
        <begin position="7"/>
        <end position="28"/>
    </location>
</feature>
<evidence type="ECO:0000256" key="3">
    <source>
        <dbReference type="ARBA" id="ARBA00022676"/>
    </source>
</evidence>
<dbReference type="GO" id="GO:0006493">
    <property type="term" value="P:protein O-linked glycosylation"/>
    <property type="evidence" value="ECO:0007669"/>
    <property type="project" value="InterPro"/>
</dbReference>
<feature type="transmembrane region" description="Helical" evidence="9">
    <location>
        <begin position="595"/>
        <end position="613"/>
    </location>
</feature>
<evidence type="ECO:0000313" key="11">
    <source>
        <dbReference type="EMBL" id="RRR65014.1"/>
    </source>
</evidence>
<dbReference type="GO" id="GO:0009103">
    <property type="term" value="P:lipopolysaccharide biosynthetic process"/>
    <property type="evidence" value="ECO:0007669"/>
    <property type="project" value="UniProtKB-ARBA"/>
</dbReference>
<dbReference type="Proteomes" id="UP000280307">
    <property type="component" value="Unassembled WGS sequence"/>
</dbReference>
<feature type="region of interest" description="Disordered" evidence="8">
    <location>
        <begin position="269"/>
        <end position="305"/>
    </location>
</feature>